<name>A0A4T0THP7_9BASI</name>
<protein>
    <submittedName>
        <fullName evidence="2">Aldo/keto reductase</fullName>
    </submittedName>
</protein>
<dbReference type="PANTHER" id="PTHR11732">
    <property type="entry name" value="ALDO/KETO REDUCTASE"/>
    <property type="match status" value="1"/>
</dbReference>
<dbReference type="Pfam" id="PF00248">
    <property type="entry name" value="Aldo_ket_red"/>
    <property type="match status" value="2"/>
</dbReference>
<accession>A0A4T0THP7</accession>
<feature type="domain" description="NADP-dependent oxidoreductase" evidence="1">
    <location>
        <begin position="36"/>
        <end position="236"/>
    </location>
</feature>
<dbReference type="InterPro" id="IPR023210">
    <property type="entry name" value="NADP_OxRdtase_dom"/>
</dbReference>
<evidence type="ECO:0000313" key="2">
    <source>
        <dbReference type="EMBL" id="TIC63667.1"/>
    </source>
</evidence>
<sequence length="628" mass="70152">MMLSNIKKTLNNDIEIPLLQVRYYYRMISYLNIDIAWHLGIRREDVEKALDVTLSDLQLADTIQQSPDNRAHIPQDEDGVIINDDVPYRETYEAMEDLLETKKVRSIGVSNLTVDQLKDVLSYARVKPAILQVEIHPRLPQNNLVEFAQSYNITVEGYSPFGNANVLYKQEEQLLEDAVLKKIAVKHNVTPSSIITSWVISRGIVTLPRSSNVEHIVANQQQVKLDSEDFAKISALANNTRYCDLSELPTDSPLHLVPQSSKINKMPLQTERIPFANAPATAADTKSDGIPRLGYGCWNLPNEQAADLVYGALEAGKFTNCAINYDVCYRHIDSAAIYGNEKEVGEGINRWLKATGTPRSEIFVTSKLWLNSKRAENVARGLTKTLDDLKLEYLDLYLIHWPGSLEAGQNFDGTATIPQDDKGFPIRDYGADEEDTWAALEAQIPQKVKNIGISNYTKSEIEDLLKYAKIKPSSLQVECHVYLQQKDLVAFAQSKGIQVTAYSPFGGLNPTYGGTTEVVSDPLVQSLATKHNTTPHGIVLSFLISRNIVPIPKSVTKYKENFDSIVKLDADDVKALEGADKGKRYNDCSEMLGYIFFKDEKSSEQILTQIAKAGLTRAQAKVEHLVGK</sequence>
<dbReference type="EMBL" id="SPRX01000044">
    <property type="protein sequence ID" value="TIC63667.1"/>
    <property type="molecule type" value="Genomic_DNA"/>
</dbReference>
<proteinExistence type="predicted"/>
<feature type="domain" description="NADP-dependent oxidoreductase" evidence="1">
    <location>
        <begin position="293"/>
        <end position="580"/>
    </location>
</feature>
<evidence type="ECO:0000259" key="1">
    <source>
        <dbReference type="Pfam" id="PF00248"/>
    </source>
</evidence>
<gene>
    <name evidence="2" type="ORF">E3Q01_03232</name>
</gene>
<evidence type="ECO:0000313" key="3">
    <source>
        <dbReference type="Proteomes" id="UP000310708"/>
    </source>
</evidence>
<dbReference type="PRINTS" id="PR00069">
    <property type="entry name" value="ALDKETRDTASE"/>
</dbReference>
<dbReference type="SUPFAM" id="SSF51430">
    <property type="entry name" value="NAD(P)-linked oxidoreductase"/>
    <property type="match status" value="2"/>
</dbReference>
<dbReference type="AlphaFoldDB" id="A0A4T0THP7"/>
<dbReference type="CDD" id="cd19071">
    <property type="entry name" value="AKR_AKR1-5-like"/>
    <property type="match status" value="2"/>
</dbReference>
<dbReference type="Gene3D" id="3.20.20.100">
    <property type="entry name" value="NADP-dependent oxidoreductase domain"/>
    <property type="match status" value="2"/>
</dbReference>
<organism evidence="2 3">
    <name type="scientific">Wallemia mellicola</name>
    <dbReference type="NCBI Taxonomy" id="1708541"/>
    <lineage>
        <taxon>Eukaryota</taxon>
        <taxon>Fungi</taxon>
        <taxon>Dikarya</taxon>
        <taxon>Basidiomycota</taxon>
        <taxon>Wallemiomycotina</taxon>
        <taxon>Wallemiomycetes</taxon>
        <taxon>Wallemiales</taxon>
        <taxon>Wallemiaceae</taxon>
        <taxon>Wallemia</taxon>
    </lineage>
</organism>
<reference evidence="2 3" key="1">
    <citation type="submission" date="2019-03" db="EMBL/GenBank/DDBJ databases">
        <title>Sequencing 25 genomes of Wallemia mellicola.</title>
        <authorList>
            <person name="Gostincar C."/>
        </authorList>
    </citation>
    <scope>NUCLEOTIDE SEQUENCE [LARGE SCALE GENOMIC DNA]</scope>
    <source>
        <strain evidence="2 3">EXF-757</strain>
    </source>
</reference>
<dbReference type="InterPro" id="IPR020471">
    <property type="entry name" value="AKR"/>
</dbReference>
<dbReference type="GO" id="GO:0016491">
    <property type="term" value="F:oxidoreductase activity"/>
    <property type="evidence" value="ECO:0007669"/>
    <property type="project" value="InterPro"/>
</dbReference>
<dbReference type="InterPro" id="IPR036812">
    <property type="entry name" value="NAD(P)_OxRdtase_dom_sf"/>
</dbReference>
<comment type="caution">
    <text evidence="2">The sequence shown here is derived from an EMBL/GenBank/DDBJ whole genome shotgun (WGS) entry which is preliminary data.</text>
</comment>
<dbReference type="Proteomes" id="UP000310708">
    <property type="component" value="Unassembled WGS sequence"/>
</dbReference>